<reference evidence="3" key="2">
    <citation type="submission" date="2020-09" db="EMBL/GenBank/DDBJ databases">
        <authorList>
            <person name="Sun Q."/>
            <person name="Zhou Y."/>
        </authorList>
    </citation>
    <scope>NUCLEOTIDE SEQUENCE</scope>
    <source>
        <strain evidence="3">CGMCC 1.15388</strain>
    </source>
</reference>
<keyword evidence="2" id="KW-0472">Membrane</keyword>
<gene>
    <name evidence="3" type="ORF">GCM10011401_12280</name>
</gene>
<keyword evidence="4" id="KW-1185">Reference proteome</keyword>
<feature type="compositionally biased region" description="Basic and acidic residues" evidence="1">
    <location>
        <begin position="74"/>
        <end position="93"/>
    </location>
</feature>
<feature type="transmembrane region" description="Helical" evidence="2">
    <location>
        <begin position="46"/>
        <end position="63"/>
    </location>
</feature>
<keyword evidence="2" id="KW-1133">Transmembrane helix</keyword>
<feature type="region of interest" description="Disordered" evidence="1">
    <location>
        <begin position="74"/>
        <end position="109"/>
    </location>
</feature>
<evidence type="ECO:0000313" key="4">
    <source>
        <dbReference type="Proteomes" id="UP000633136"/>
    </source>
</evidence>
<evidence type="ECO:0000313" key="3">
    <source>
        <dbReference type="EMBL" id="GGE66527.1"/>
    </source>
</evidence>
<dbReference type="Proteomes" id="UP000633136">
    <property type="component" value="Unassembled WGS sequence"/>
</dbReference>
<proteinExistence type="predicted"/>
<dbReference type="AlphaFoldDB" id="A0A917APV2"/>
<dbReference type="RefSeq" id="WP_188683768.1">
    <property type="nucleotide sequence ID" value="NZ_BMIS01000004.1"/>
</dbReference>
<accession>A0A917APV2</accession>
<sequence>MISNGKVAAYSGQGRFLQNFIAFLVVFGMLLGSIAALMFWDLDNVWVPGLIFMGLYVGAFLVAKELIGRSDSLDQQDLHGEHGEPLDAMESRAAESNASISEPKVSAQH</sequence>
<name>A0A917APV2_9MICC</name>
<dbReference type="EMBL" id="BMIS01000004">
    <property type="protein sequence ID" value="GGE66527.1"/>
    <property type="molecule type" value="Genomic_DNA"/>
</dbReference>
<organism evidence="3 4">
    <name type="scientific">Nesterenkonia cremea</name>
    <dbReference type="NCBI Taxonomy" id="1882340"/>
    <lineage>
        <taxon>Bacteria</taxon>
        <taxon>Bacillati</taxon>
        <taxon>Actinomycetota</taxon>
        <taxon>Actinomycetes</taxon>
        <taxon>Micrococcales</taxon>
        <taxon>Micrococcaceae</taxon>
        <taxon>Nesterenkonia</taxon>
    </lineage>
</organism>
<feature type="transmembrane region" description="Helical" evidence="2">
    <location>
        <begin position="20"/>
        <end position="40"/>
    </location>
</feature>
<reference evidence="3" key="1">
    <citation type="journal article" date="2014" name="Int. J. Syst. Evol. Microbiol.">
        <title>Complete genome sequence of Corynebacterium casei LMG S-19264T (=DSM 44701T), isolated from a smear-ripened cheese.</title>
        <authorList>
            <consortium name="US DOE Joint Genome Institute (JGI-PGF)"/>
            <person name="Walter F."/>
            <person name="Albersmeier A."/>
            <person name="Kalinowski J."/>
            <person name="Ruckert C."/>
        </authorList>
    </citation>
    <scope>NUCLEOTIDE SEQUENCE</scope>
    <source>
        <strain evidence="3">CGMCC 1.15388</strain>
    </source>
</reference>
<keyword evidence="2" id="KW-0812">Transmembrane</keyword>
<evidence type="ECO:0000256" key="1">
    <source>
        <dbReference type="SAM" id="MobiDB-lite"/>
    </source>
</evidence>
<comment type="caution">
    <text evidence="3">The sequence shown here is derived from an EMBL/GenBank/DDBJ whole genome shotgun (WGS) entry which is preliminary data.</text>
</comment>
<evidence type="ECO:0000256" key="2">
    <source>
        <dbReference type="SAM" id="Phobius"/>
    </source>
</evidence>
<protein>
    <submittedName>
        <fullName evidence="3">Uncharacterized protein</fullName>
    </submittedName>
</protein>